<name>A0A414J022_9FIRM</name>
<reference evidence="1 2" key="1">
    <citation type="submission" date="2018-08" db="EMBL/GenBank/DDBJ databases">
        <title>A genome reference for cultivated species of the human gut microbiota.</title>
        <authorList>
            <person name="Zou Y."/>
            <person name="Xue W."/>
            <person name="Luo G."/>
        </authorList>
    </citation>
    <scope>NUCLEOTIDE SEQUENCE [LARGE SCALE GENOMIC DNA]</scope>
    <source>
        <strain evidence="1 2">AM28-23</strain>
    </source>
</reference>
<proteinExistence type="predicted"/>
<evidence type="ECO:0000313" key="2">
    <source>
        <dbReference type="Proteomes" id="UP000283745"/>
    </source>
</evidence>
<dbReference type="RefSeq" id="WP_015541007.1">
    <property type="nucleotide sequence ID" value="NZ_CABJFK010000022.1"/>
</dbReference>
<sequence>MQIIKHNCKSDTTKTIELFAGTGGIAKKISEIVDDIYEKFLRALLNAFESVLGIDPNNYVVTAAIHYDLNLGDTQDLKHIVIAFLEHSGLTRKVYLVTRFHRGNTDDANLMLAM</sequence>
<protein>
    <submittedName>
        <fullName evidence="1">Uncharacterized protein</fullName>
    </submittedName>
</protein>
<dbReference type="EMBL" id="QSKF01000022">
    <property type="protein sequence ID" value="RHE36481.1"/>
    <property type="molecule type" value="Genomic_DNA"/>
</dbReference>
<organism evidence="1 2">
    <name type="scientific">Blautia obeum</name>
    <dbReference type="NCBI Taxonomy" id="40520"/>
    <lineage>
        <taxon>Bacteria</taxon>
        <taxon>Bacillati</taxon>
        <taxon>Bacillota</taxon>
        <taxon>Clostridia</taxon>
        <taxon>Lachnospirales</taxon>
        <taxon>Lachnospiraceae</taxon>
        <taxon>Blautia</taxon>
    </lineage>
</organism>
<dbReference type="AlphaFoldDB" id="A0A414J022"/>
<comment type="caution">
    <text evidence="1">The sequence shown here is derived from an EMBL/GenBank/DDBJ whole genome shotgun (WGS) entry which is preliminary data.</text>
</comment>
<evidence type="ECO:0000313" key="1">
    <source>
        <dbReference type="EMBL" id="RHE36481.1"/>
    </source>
</evidence>
<dbReference type="Proteomes" id="UP000283745">
    <property type="component" value="Unassembled WGS sequence"/>
</dbReference>
<gene>
    <name evidence="1" type="ORF">DW740_16995</name>
</gene>
<accession>A0A414J022</accession>